<dbReference type="AlphaFoldDB" id="A0A2P6TPI1"/>
<proteinExistence type="predicted"/>
<dbReference type="Proteomes" id="UP000239899">
    <property type="component" value="Unassembled WGS sequence"/>
</dbReference>
<feature type="compositionally biased region" description="Low complexity" evidence="1">
    <location>
        <begin position="330"/>
        <end position="358"/>
    </location>
</feature>
<comment type="caution">
    <text evidence="2">The sequence shown here is derived from an EMBL/GenBank/DDBJ whole genome shotgun (WGS) entry which is preliminary data.</text>
</comment>
<gene>
    <name evidence="2" type="ORF">C2E21_4909</name>
</gene>
<organism evidence="2 3">
    <name type="scientific">Chlorella sorokiniana</name>
    <name type="common">Freshwater green alga</name>
    <dbReference type="NCBI Taxonomy" id="3076"/>
    <lineage>
        <taxon>Eukaryota</taxon>
        <taxon>Viridiplantae</taxon>
        <taxon>Chlorophyta</taxon>
        <taxon>core chlorophytes</taxon>
        <taxon>Trebouxiophyceae</taxon>
        <taxon>Chlorellales</taxon>
        <taxon>Chlorellaceae</taxon>
        <taxon>Chlorella clade</taxon>
        <taxon>Chlorella</taxon>
    </lineage>
</organism>
<feature type="region of interest" description="Disordered" evidence="1">
    <location>
        <begin position="330"/>
        <end position="409"/>
    </location>
</feature>
<evidence type="ECO:0000256" key="1">
    <source>
        <dbReference type="SAM" id="MobiDB-lite"/>
    </source>
</evidence>
<dbReference type="EMBL" id="LHPG02000009">
    <property type="protein sequence ID" value="PRW55942.1"/>
    <property type="molecule type" value="Genomic_DNA"/>
</dbReference>
<dbReference type="OrthoDB" id="544603at2759"/>
<reference evidence="2 3" key="1">
    <citation type="journal article" date="2018" name="Plant J.">
        <title>Genome sequences of Chlorella sorokiniana UTEX 1602 and Micractinium conductrix SAG 241.80: implications to maltose excretion by a green alga.</title>
        <authorList>
            <person name="Arriola M.B."/>
            <person name="Velmurugan N."/>
            <person name="Zhang Y."/>
            <person name="Plunkett M.H."/>
            <person name="Hondzo H."/>
            <person name="Barney B.M."/>
        </authorList>
    </citation>
    <scope>NUCLEOTIDE SEQUENCE [LARGE SCALE GENOMIC DNA]</scope>
    <source>
        <strain evidence="3">UTEX 1602</strain>
    </source>
</reference>
<protein>
    <submittedName>
        <fullName evidence="2">Uncharacterized protein</fullName>
    </submittedName>
</protein>
<evidence type="ECO:0000313" key="3">
    <source>
        <dbReference type="Proteomes" id="UP000239899"/>
    </source>
</evidence>
<evidence type="ECO:0000313" key="2">
    <source>
        <dbReference type="EMBL" id="PRW55942.1"/>
    </source>
</evidence>
<keyword evidence="3" id="KW-1185">Reference proteome</keyword>
<accession>A0A2P6TPI1</accession>
<sequence length="409" mass="43286">MQAATALLPGLQGPLPSLDSSLPLSPSAAAPPNKMVSLELLLGTPSTPLGPDPLLPAVDPSDPLVQQLVQDKSFLTAVQTSQLHAAATAAVRLLQAHFTAASGEFKRPPDRRREAYVDDVLMRPAAAPRGGSLVVQRQMVEPRHREALRGMRLEVLALEDVIPWNSVRRTWKTKRTTWRRQVKQTEVIADFATRLKELKAALLTEEQALPGCGSTWRAQLEVCIQGKGSYGLLSAAWEEMRNTVRSWLEGRSKPPAQSATQLQASAARAVRAMHAALASPSGLAPSDAAADAALVQVPLESIVGGDSGAALQAVQQAIELEQRVVGARLAAAQGQAPSPSQAQPSEGGDPQQQQQQQQAADGKSPGDGQPLVGYFTSVAAGWCDSFDSGAPSDPAEQGSSDTDLDSDYD</sequence>
<dbReference type="STRING" id="3076.A0A2P6TPI1"/>
<name>A0A2P6TPI1_CHLSO</name>